<accession>A0ABV3P8I3</accession>
<evidence type="ECO:0000256" key="5">
    <source>
        <dbReference type="ARBA" id="ARBA00022801"/>
    </source>
</evidence>
<keyword evidence="9" id="KW-1185">Reference proteome</keyword>
<comment type="similarity">
    <text evidence="2">Belongs to the glycosyl hydrolase 29 family.</text>
</comment>
<keyword evidence="4" id="KW-0732">Signal</keyword>
<evidence type="ECO:0000256" key="3">
    <source>
        <dbReference type="ARBA" id="ARBA00012662"/>
    </source>
</evidence>
<evidence type="ECO:0000256" key="1">
    <source>
        <dbReference type="ARBA" id="ARBA00004071"/>
    </source>
</evidence>
<dbReference type="InterPro" id="IPR057739">
    <property type="entry name" value="Glyco_hydro_29_N"/>
</dbReference>
<evidence type="ECO:0000256" key="4">
    <source>
        <dbReference type="ARBA" id="ARBA00022729"/>
    </source>
</evidence>
<dbReference type="Gene3D" id="3.20.20.80">
    <property type="entry name" value="Glycosidases"/>
    <property type="match status" value="1"/>
</dbReference>
<proteinExistence type="inferred from homology"/>
<protein>
    <recommendedName>
        <fullName evidence="3">alpha-L-fucosidase</fullName>
        <ecNumber evidence="3">3.2.1.51</ecNumber>
    </recommendedName>
</protein>
<sequence length="450" mass="48971">MFTDAPVRPELYRKFEREVPQWYRDVKFGIFIHWGAYSVPAWAEPTGELGTVEPLEWMKHNPYAEWYANTIRIDGSPAQEHHRTVHGGAPYDDFLDQWTASAFDPDDLVALFARAGAGYVVPTTKHHDGIALWDAPGTGTRNTVHRGPKRDLVAELAGATRRAGLRFGTYYSGGLDWHVADHGPHTGEPLADNRPVDEAYNAYAFAHVVDLVDRYRPDVLWGDIEWPDAGKPDGPTSFARILERYYAAVPDGVVNDRWGLTHWDFRTSEYQAGKESESTGAWENCRGVGLSFGYNQVEGADQYLDGPGAVRHLLDVVSRGGNFLLNVGPDEAGRIPELQRRCLEGIADWMAVNASAVHGTTTVEGATPSDAPWVRFTRTGDVVHAVVDAAGEVALDLPGADPGSARLPDGTPVAARADGDRVVVDVPAPAVPGPVVVDLAVDPAVRGGRA</sequence>
<dbReference type="InterPro" id="IPR017853">
    <property type="entry name" value="GH"/>
</dbReference>
<feature type="domain" description="Glycoside hydrolase family 29 N-terminal" evidence="7">
    <location>
        <begin position="14"/>
        <end position="354"/>
    </location>
</feature>
<evidence type="ECO:0000313" key="8">
    <source>
        <dbReference type="EMBL" id="MEW9265817.1"/>
    </source>
</evidence>
<keyword evidence="6" id="KW-0326">Glycosidase</keyword>
<evidence type="ECO:0000259" key="7">
    <source>
        <dbReference type="Pfam" id="PF01120"/>
    </source>
</evidence>
<dbReference type="InterPro" id="IPR016286">
    <property type="entry name" value="FUC_metazoa-typ"/>
</dbReference>
<name>A0ABV3P8I3_9ACTN</name>
<dbReference type="PIRSF" id="PIRSF001092">
    <property type="entry name" value="Alpha-L-fucosidase"/>
    <property type="match status" value="1"/>
</dbReference>
<dbReference type="SMART" id="SM00812">
    <property type="entry name" value="Alpha_L_fucos"/>
    <property type="match status" value="1"/>
</dbReference>
<gene>
    <name evidence="8" type="ORF">AB1207_13750</name>
</gene>
<organism evidence="8 9">
    <name type="scientific">Kineococcus endophyticus</name>
    <dbReference type="NCBI Taxonomy" id="1181883"/>
    <lineage>
        <taxon>Bacteria</taxon>
        <taxon>Bacillati</taxon>
        <taxon>Actinomycetota</taxon>
        <taxon>Actinomycetes</taxon>
        <taxon>Kineosporiales</taxon>
        <taxon>Kineosporiaceae</taxon>
        <taxon>Kineococcus</taxon>
    </lineage>
</organism>
<reference evidence="8 9" key="1">
    <citation type="submission" date="2024-07" db="EMBL/GenBank/DDBJ databases">
        <authorList>
            <person name="Thanompreechachai J."/>
            <person name="Duangmal K."/>
        </authorList>
    </citation>
    <scope>NUCLEOTIDE SEQUENCE [LARGE SCALE GENOMIC DNA]</scope>
    <source>
        <strain evidence="8 9">KCTC 19886</strain>
    </source>
</reference>
<keyword evidence="5" id="KW-0378">Hydrolase</keyword>
<dbReference type="EC" id="3.2.1.51" evidence="3"/>
<evidence type="ECO:0000313" key="9">
    <source>
        <dbReference type="Proteomes" id="UP001555826"/>
    </source>
</evidence>
<comment type="caution">
    <text evidence="8">The sequence shown here is derived from an EMBL/GenBank/DDBJ whole genome shotgun (WGS) entry which is preliminary data.</text>
</comment>
<dbReference type="InterPro" id="IPR000933">
    <property type="entry name" value="Glyco_hydro_29"/>
</dbReference>
<comment type="function">
    <text evidence="1">Alpha-L-fucosidase is responsible for hydrolyzing the alpha-1,6-linked fucose joined to the reducing-end N-acetylglucosamine of the carbohydrate moieties of glycoproteins.</text>
</comment>
<dbReference type="PANTHER" id="PTHR10030:SF37">
    <property type="entry name" value="ALPHA-L-FUCOSIDASE-RELATED"/>
    <property type="match status" value="1"/>
</dbReference>
<dbReference type="PRINTS" id="PR00741">
    <property type="entry name" value="GLHYDRLASE29"/>
</dbReference>
<dbReference type="Pfam" id="PF01120">
    <property type="entry name" value="Alpha_L_fucos"/>
    <property type="match status" value="1"/>
</dbReference>
<dbReference type="Proteomes" id="UP001555826">
    <property type="component" value="Unassembled WGS sequence"/>
</dbReference>
<evidence type="ECO:0000256" key="2">
    <source>
        <dbReference type="ARBA" id="ARBA00007951"/>
    </source>
</evidence>
<dbReference type="SUPFAM" id="SSF51445">
    <property type="entry name" value="(Trans)glycosidases"/>
    <property type="match status" value="1"/>
</dbReference>
<dbReference type="PANTHER" id="PTHR10030">
    <property type="entry name" value="ALPHA-L-FUCOSIDASE"/>
    <property type="match status" value="1"/>
</dbReference>
<dbReference type="EMBL" id="JBFNQN010000009">
    <property type="protein sequence ID" value="MEW9265817.1"/>
    <property type="molecule type" value="Genomic_DNA"/>
</dbReference>
<evidence type="ECO:0000256" key="6">
    <source>
        <dbReference type="ARBA" id="ARBA00023295"/>
    </source>
</evidence>